<reference evidence="3" key="2">
    <citation type="submission" date="2020-05" db="UniProtKB">
        <authorList>
            <consortium name="EnsemblMetazoa"/>
        </authorList>
    </citation>
    <scope>IDENTIFICATION</scope>
    <source>
        <strain evidence="3">wikel</strain>
    </source>
</reference>
<dbReference type="EMBL" id="ABJB010747159">
    <property type="status" value="NOT_ANNOTATED_CDS"/>
    <property type="molecule type" value="Genomic_DNA"/>
</dbReference>
<dbReference type="VEuPathDB" id="VectorBase:ISCW005649"/>
<keyword evidence="4" id="KW-1185">Reference proteome</keyword>
<dbReference type="EMBL" id="ABJB010365404">
    <property type="status" value="NOT_ANNOTATED_CDS"/>
    <property type="molecule type" value="Genomic_DNA"/>
</dbReference>
<organism>
    <name type="scientific">Ixodes scapularis</name>
    <name type="common">Black-legged tick</name>
    <name type="synonym">Deer tick</name>
    <dbReference type="NCBI Taxonomy" id="6945"/>
    <lineage>
        <taxon>Eukaryota</taxon>
        <taxon>Metazoa</taxon>
        <taxon>Ecdysozoa</taxon>
        <taxon>Arthropoda</taxon>
        <taxon>Chelicerata</taxon>
        <taxon>Arachnida</taxon>
        <taxon>Acari</taxon>
        <taxon>Parasitiformes</taxon>
        <taxon>Ixodida</taxon>
        <taxon>Ixodoidea</taxon>
        <taxon>Ixodidae</taxon>
        <taxon>Ixodinae</taxon>
        <taxon>Ixodes</taxon>
    </lineage>
</organism>
<feature type="compositionally biased region" description="Polar residues" evidence="1">
    <location>
        <begin position="201"/>
        <end position="218"/>
    </location>
</feature>
<evidence type="ECO:0000313" key="4">
    <source>
        <dbReference type="Proteomes" id="UP000001555"/>
    </source>
</evidence>
<dbReference type="EnsemblMetazoa" id="ISCW005649-RA">
    <property type="protein sequence ID" value="ISCW005649-PA"/>
    <property type="gene ID" value="ISCW005649"/>
</dbReference>
<dbReference type="InParanoid" id="B7PKC1"/>
<dbReference type="EMBL" id="ABJB010954326">
    <property type="status" value="NOT_ANNOTATED_CDS"/>
    <property type="molecule type" value="Genomic_DNA"/>
</dbReference>
<feature type="compositionally biased region" description="Polar residues" evidence="1">
    <location>
        <begin position="46"/>
        <end position="59"/>
    </location>
</feature>
<proteinExistence type="predicted"/>
<dbReference type="EMBL" id="ABJB010308755">
    <property type="status" value="NOT_ANNOTATED_CDS"/>
    <property type="molecule type" value="Genomic_DNA"/>
</dbReference>
<feature type="region of interest" description="Disordered" evidence="1">
    <location>
        <begin position="185"/>
        <end position="218"/>
    </location>
</feature>
<reference evidence="2 4" key="1">
    <citation type="submission" date="2008-03" db="EMBL/GenBank/DDBJ databases">
        <title>Annotation of Ixodes scapularis.</title>
        <authorList>
            <consortium name="Ixodes scapularis Genome Project Consortium"/>
            <person name="Caler E."/>
            <person name="Hannick L.I."/>
            <person name="Bidwell S."/>
            <person name="Joardar V."/>
            <person name="Thiagarajan M."/>
            <person name="Amedeo P."/>
            <person name="Galinsky K.J."/>
            <person name="Schobel S."/>
            <person name="Inman J."/>
            <person name="Hostetler J."/>
            <person name="Miller J."/>
            <person name="Hammond M."/>
            <person name="Megy K."/>
            <person name="Lawson D."/>
            <person name="Kodira C."/>
            <person name="Sutton G."/>
            <person name="Meyer J."/>
            <person name="Hill C.A."/>
            <person name="Birren B."/>
            <person name="Nene V."/>
            <person name="Collins F."/>
            <person name="Alarcon-Chaidez F."/>
            <person name="Wikel S."/>
            <person name="Strausberg R."/>
        </authorList>
    </citation>
    <scope>NUCLEOTIDE SEQUENCE [LARGE SCALE GENOMIC DNA]</scope>
    <source>
        <strain evidence="4">Wikel</strain>
        <strain evidence="2">Wikel colony</strain>
    </source>
</reference>
<evidence type="ECO:0000313" key="2">
    <source>
        <dbReference type="EMBL" id="EEC07043.1"/>
    </source>
</evidence>
<protein>
    <submittedName>
        <fullName evidence="2 3">Uncharacterized protein</fullName>
    </submittedName>
</protein>
<dbReference type="VEuPathDB" id="VectorBase:ISCI005649"/>
<dbReference type="PaxDb" id="6945-B7PKC1"/>
<evidence type="ECO:0000313" key="3">
    <source>
        <dbReference type="EnsemblMetazoa" id="ISCW005649-PA"/>
    </source>
</evidence>
<feature type="compositionally biased region" description="Low complexity" evidence="1">
    <location>
        <begin position="74"/>
        <end position="87"/>
    </location>
</feature>
<dbReference type="Proteomes" id="UP000001555">
    <property type="component" value="Unassembled WGS sequence"/>
</dbReference>
<feature type="region of interest" description="Disordered" evidence="1">
    <location>
        <begin position="126"/>
        <end position="146"/>
    </location>
</feature>
<feature type="region of interest" description="Disordered" evidence="1">
    <location>
        <begin position="1"/>
        <end position="38"/>
    </location>
</feature>
<dbReference type="EMBL" id="ABJB010709359">
    <property type="status" value="NOT_ANNOTATED_CDS"/>
    <property type="molecule type" value="Genomic_DNA"/>
</dbReference>
<feature type="region of interest" description="Disordered" evidence="1">
    <location>
        <begin position="74"/>
        <end position="98"/>
    </location>
</feature>
<dbReference type="AlphaFoldDB" id="B7PKC1"/>
<name>B7PKC1_IXOSC</name>
<feature type="region of interest" description="Disordered" evidence="1">
    <location>
        <begin position="46"/>
        <end position="65"/>
    </location>
</feature>
<dbReference type="EMBL" id="ABJB010577420">
    <property type="status" value="NOT_ANNOTATED_CDS"/>
    <property type="molecule type" value="Genomic_DNA"/>
</dbReference>
<sequence>MNPAGIKTASSKQLQAPLQAESAELSQDRTVKSPSPSTTWFRTAYRYTQPSDPASSPGEQTVPLLLTPSRRLLSHAPSSANPSAPTGGEAGGGDGSSASAAVITAQRMEPKLEAAQRQQLIRLEQSARHPASQRAAANGHSHDETRVSCPLPRRVCVVPVNARQRCIGLCNPFAFPDEDLLLAPSGFPRPPSPRVHDYAKGTQTGSSPRNGLLLQTNT</sequence>
<dbReference type="HOGENOM" id="CLU_1268165_0_0_1"/>
<dbReference type="EMBL" id="DS732299">
    <property type="protein sequence ID" value="EEC07043.1"/>
    <property type="molecule type" value="Genomic_DNA"/>
</dbReference>
<gene>
    <name evidence="2" type="ORF">IscW_ISCW005649</name>
</gene>
<accession>B7PKC1</accession>
<evidence type="ECO:0000256" key="1">
    <source>
        <dbReference type="SAM" id="MobiDB-lite"/>
    </source>
</evidence>